<feature type="chain" id="PRO_5040263191" evidence="2">
    <location>
        <begin position="20"/>
        <end position="160"/>
    </location>
</feature>
<dbReference type="Proteomes" id="UP000777438">
    <property type="component" value="Unassembled WGS sequence"/>
</dbReference>
<accession>A0A9P8W841</accession>
<proteinExistence type="predicted"/>
<protein>
    <submittedName>
        <fullName evidence="3">Uncharacterized protein</fullName>
    </submittedName>
</protein>
<keyword evidence="1" id="KW-1133">Transmembrane helix</keyword>
<organism evidence="3 4">
    <name type="scientific">Thelonectria olida</name>
    <dbReference type="NCBI Taxonomy" id="1576542"/>
    <lineage>
        <taxon>Eukaryota</taxon>
        <taxon>Fungi</taxon>
        <taxon>Dikarya</taxon>
        <taxon>Ascomycota</taxon>
        <taxon>Pezizomycotina</taxon>
        <taxon>Sordariomycetes</taxon>
        <taxon>Hypocreomycetidae</taxon>
        <taxon>Hypocreales</taxon>
        <taxon>Nectriaceae</taxon>
        <taxon>Thelonectria</taxon>
    </lineage>
</organism>
<sequence>MFGLLFSLVMMWSWQPTGWWLALTDEQRTKRGTGSDRKRGREERKKEERYLRSSWWRASSFFVFVDFTFGFLLPLISNSILWAMMQLSCCPPISADFKKHGDVQFRGCAGAEPSRSEAQTGLASSWPRSSFRTSRRLACQSRKSPGLWAGITLTTLRLPE</sequence>
<dbReference type="EMBL" id="JAGPYM010000007">
    <property type="protein sequence ID" value="KAH6892103.1"/>
    <property type="molecule type" value="Genomic_DNA"/>
</dbReference>
<keyword evidence="1" id="KW-0812">Transmembrane</keyword>
<reference evidence="3 4" key="1">
    <citation type="journal article" date="2021" name="Nat. Commun.">
        <title>Genetic determinants of endophytism in the Arabidopsis root mycobiome.</title>
        <authorList>
            <person name="Mesny F."/>
            <person name="Miyauchi S."/>
            <person name="Thiergart T."/>
            <person name="Pickel B."/>
            <person name="Atanasova L."/>
            <person name="Karlsson M."/>
            <person name="Huettel B."/>
            <person name="Barry K.W."/>
            <person name="Haridas S."/>
            <person name="Chen C."/>
            <person name="Bauer D."/>
            <person name="Andreopoulos W."/>
            <person name="Pangilinan J."/>
            <person name="LaButti K."/>
            <person name="Riley R."/>
            <person name="Lipzen A."/>
            <person name="Clum A."/>
            <person name="Drula E."/>
            <person name="Henrissat B."/>
            <person name="Kohler A."/>
            <person name="Grigoriev I.V."/>
            <person name="Martin F.M."/>
            <person name="Hacquard S."/>
        </authorList>
    </citation>
    <scope>NUCLEOTIDE SEQUENCE [LARGE SCALE GENOMIC DNA]</scope>
    <source>
        <strain evidence="3 4">MPI-CAGE-CH-0241</strain>
    </source>
</reference>
<evidence type="ECO:0000313" key="3">
    <source>
        <dbReference type="EMBL" id="KAH6892103.1"/>
    </source>
</evidence>
<keyword evidence="1" id="KW-0472">Membrane</keyword>
<evidence type="ECO:0000256" key="2">
    <source>
        <dbReference type="SAM" id="SignalP"/>
    </source>
</evidence>
<name>A0A9P8W841_9HYPO</name>
<comment type="caution">
    <text evidence="3">The sequence shown here is derived from an EMBL/GenBank/DDBJ whole genome shotgun (WGS) entry which is preliminary data.</text>
</comment>
<dbReference type="AlphaFoldDB" id="A0A9P8W841"/>
<gene>
    <name evidence="3" type="ORF">B0T10DRAFT_285255</name>
</gene>
<keyword evidence="2" id="KW-0732">Signal</keyword>
<evidence type="ECO:0000256" key="1">
    <source>
        <dbReference type="SAM" id="Phobius"/>
    </source>
</evidence>
<feature type="signal peptide" evidence="2">
    <location>
        <begin position="1"/>
        <end position="19"/>
    </location>
</feature>
<feature type="transmembrane region" description="Helical" evidence="1">
    <location>
        <begin position="55"/>
        <end position="76"/>
    </location>
</feature>
<keyword evidence="4" id="KW-1185">Reference proteome</keyword>
<evidence type="ECO:0000313" key="4">
    <source>
        <dbReference type="Proteomes" id="UP000777438"/>
    </source>
</evidence>